<protein>
    <submittedName>
        <fullName evidence="2">Putative peptidoglycan binding domain-containing protein</fullName>
    </submittedName>
</protein>
<sequence>MPEPQSTPVPPPGEEPEIITAAPRDSLAGEWRAEAPDADEPGCFMEQFRPAVVETVTEHELVSAEVRDKTTGTVTRPASYRSTTQARIVEGGEVMWFQRVCEQDMTPALIATLQRALLARGYYTGDVTGQLSAQTQEAVKAYQAQRGLISPVLSRRAAQEMGLIIWDGSPAAAPEAQAPG</sequence>
<dbReference type="AlphaFoldDB" id="A0A1N7LZB1"/>
<accession>A0A1N7LZB1</accession>
<dbReference type="EMBL" id="FTOG01000005">
    <property type="protein sequence ID" value="SIS79153.1"/>
    <property type="molecule type" value="Genomic_DNA"/>
</dbReference>
<reference evidence="3" key="1">
    <citation type="submission" date="2017-01" db="EMBL/GenBank/DDBJ databases">
        <authorList>
            <person name="Varghese N."/>
            <person name="Submissions S."/>
        </authorList>
    </citation>
    <scope>NUCLEOTIDE SEQUENCE [LARGE SCALE GENOMIC DNA]</scope>
    <source>
        <strain evidence="3">DSM 19945</strain>
    </source>
</reference>
<feature type="domain" description="Peptidoglycan binding-like" evidence="1">
    <location>
        <begin position="110"/>
        <end position="148"/>
    </location>
</feature>
<dbReference type="SUPFAM" id="SSF47090">
    <property type="entry name" value="PGBD-like"/>
    <property type="match status" value="1"/>
</dbReference>
<keyword evidence="3" id="KW-1185">Reference proteome</keyword>
<dbReference type="Gene3D" id="1.10.101.10">
    <property type="entry name" value="PGBD-like superfamily/PGBD"/>
    <property type="match status" value="1"/>
</dbReference>
<evidence type="ECO:0000313" key="3">
    <source>
        <dbReference type="Proteomes" id="UP000186221"/>
    </source>
</evidence>
<dbReference type="Pfam" id="PF01471">
    <property type="entry name" value="PG_binding_1"/>
    <property type="match status" value="1"/>
</dbReference>
<evidence type="ECO:0000259" key="1">
    <source>
        <dbReference type="Pfam" id="PF01471"/>
    </source>
</evidence>
<dbReference type="Proteomes" id="UP000186221">
    <property type="component" value="Unassembled WGS sequence"/>
</dbReference>
<proteinExistence type="predicted"/>
<evidence type="ECO:0000313" key="2">
    <source>
        <dbReference type="EMBL" id="SIS79153.1"/>
    </source>
</evidence>
<dbReference type="InterPro" id="IPR002477">
    <property type="entry name" value="Peptidoglycan-bd-like"/>
</dbReference>
<name>A0A1N7LZB1_9RHOB</name>
<organism evidence="2 3">
    <name type="scientific">Rhodobacter aestuarii</name>
    <dbReference type="NCBI Taxonomy" id="453582"/>
    <lineage>
        <taxon>Bacteria</taxon>
        <taxon>Pseudomonadati</taxon>
        <taxon>Pseudomonadota</taxon>
        <taxon>Alphaproteobacteria</taxon>
        <taxon>Rhodobacterales</taxon>
        <taxon>Rhodobacter group</taxon>
        <taxon>Rhodobacter</taxon>
    </lineage>
</organism>
<dbReference type="InterPro" id="IPR036366">
    <property type="entry name" value="PGBDSf"/>
</dbReference>
<gene>
    <name evidence="2" type="ORF">SAMN05421580_1053</name>
</gene>
<dbReference type="InterPro" id="IPR036365">
    <property type="entry name" value="PGBD-like_sf"/>
</dbReference>
<dbReference type="STRING" id="453582.SAMN05421580_1053"/>